<evidence type="ECO:0000313" key="2">
    <source>
        <dbReference type="EMBL" id="MBX33395.1"/>
    </source>
</evidence>
<feature type="transmembrane region" description="Helical" evidence="1">
    <location>
        <begin position="65"/>
        <end position="82"/>
    </location>
</feature>
<organism evidence="2">
    <name type="scientific">Rhizophora mucronata</name>
    <name type="common">Asiatic mangrove</name>
    <dbReference type="NCBI Taxonomy" id="61149"/>
    <lineage>
        <taxon>Eukaryota</taxon>
        <taxon>Viridiplantae</taxon>
        <taxon>Streptophyta</taxon>
        <taxon>Embryophyta</taxon>
        <taxon>Tracheophyta</taxon>
        <taxon>Spermatophyta</taxon>
        <taxon>Magnoliopsida</taxon>
        <taxon>eudicotyledons</taxon>
        <taxon>Gunneridae</taxon>
        <taxon>Pentapetalae</taxon>
        <taxon>rosids</taxon>
        <taxon>fabids</taxon>
        <taxon>Malpighiales</taxon>
        <taxon>Rhizophoraceae</taxon>
        <taxon>Rhizophora</taxon>
    </lineage>
</organism>
<name>A0A2P2MT60_RHIMU</name>
<dbReference type="AlphaFoldDB" id="A0A2P2MT60"/>
<sequence>MHAIQNHWMECPSRLCQEATLLARQLSRPGKTSWFDGIFTCTIFATPFPWNNKPSLASKLTFCKYLLHPLILGTLVLPFFLFKKSPKLFSGYGFSTAFMKIFSHRYLFCFPLSDISSASLFPSESAMKSFTVSTLISVADGAA</sequence>
<feature type="transmembrane region" description="Helical" evidence="1">
    <location>
        <begin position="33"/>
        <end position="50"/>
    </location>
</feature>
<dbReference type="EMBL" id="GGEC01052911">
    <property type="protein sequence ID" value="MBX33395.1"/>
    <property type="molecule type" value="Transcribed_RNA"/>
</dbReference>
<keyword evidence="1" id="KW-0812">Transmembrane</keyword>
<protein>
    <submittedName>
        <fullName evidence="2">Rela-spot homolog family protein</fullName>
    </submittedName>
</protein>
<evidence type="ECO:0000256" key="1">
    <source>
        <dbReference type="SAM" id="Phobius"/>
    </source>
</evidence>
<keyword evidence="1" id="KW-0472">Membrane</keyword>
<reference evidence="2" key="1">
    <citation type="submission" date="2018-02" db="EMBL/GenBank/DDBJ databases">
        <title>Rhizophora mucronata_Transcriptome.</title>
        <authorList>
            <person name="Meera S.P."/>
            <person name="Sreeshan A."/>
            <person name="Augustine A."/>
        </authorList>
    </citation>
    <scope>NUCLEOTIDE SEQUENCE</scope>
    <source>
        <tissue evidence="2">Leaf</tissue>
    </source>
</reference>
<proteinExistence type="predicted"/>
<keyword evidence="1" id="KW-1133">Transmembrane helix</keyword>
<accession>A0A2P2MT60</accession>